<dbReference type="PANTHER" id="PTHR32060">
    <property type="entry name" value="TAIL-SPECIFIC PROTEASE"/>
    <property type="match status" value="1"/>
</dbReference>
<evidence type="ECO:0000313" key="6">
    <source>
        <dbReference type="EMBL" id="GGS44817.1"/>
    </source>
</evidence>
<dbReference type="Pfam" id="PF17820">
    <property type="entry name" value="PDZ_6"/>
    <property type="match status" value="1"/>
</dbReference>
<dbReference type="InterPro" id="IPR001478">
    <property type="entry name" value="PDZ"/>
</dbReference>
<keyword evidence="7" id="KW-1185">Reference proteome</keyword>
<dbReference type="SUPFAM" id="SSF52096">
    <property type="entry name" value="ClpP/crotonase"/>
    <property type="match status" value="1"/>
</dbReference>
<sequence>MLITSILLTGFVAARDATPATLETPGGREFMEAVQTLDRYYYQDIDWEAAWQGALSGLLESLGNKQTYYLRATAPTPTETPQYGFGLMVNPEQSSGLGAQIDFLFDSGSGKRAGLQRGDVLLSIDDQYVRNKPLEEVINIIRGEQYTTATVTVLRGTQTLSFTVKREPVQIVSVSTAILPGNVGYIAVTTLYDTKVAERVAAALVDFKKRNVQSMILDLRDSGGGLVDNAVNVADQFMSGGPILVLSAKSGFSQNSAIAKRDITDYDGKLLVLVNRNTAGGAEIIAGALQDLKRATVVGEITSGTGLMQTPFSLGDRAQKLMISTTEAIRPAGQPIQGKGITPDVLVMDSRFQSLPTFLGQGLQPGETVTLVYRGETVVLTAGPDGKVIHASALAPAVLTKGAETIDLKKDTILAAAYEVARK</sequence>
<dbReference type="SUPFAM" id="SSF50156">
    <property type="entry name" value="PDZ domain-like"/>
    <property type="match status" value="1"/>
</dbReference>
<dbReference type="Proteomes" id="UP000620633">
    <property type="component" value="Unassembled WGS sequence"/>
</dbReference>
<proteinExistence type="inferred from homology"/>
<evidence type="ECO:0000313" key="7">
    <source>
        <dbReference type="Proteomes" id="UP000620633"/>
    </source>
</evidence>
<keyword evidence="3" id="KW-0378">Hydrolase</keyword>
<dbReference type="PANTHER" id="PTHR32060:SF30">
    <property type="entry name" value="CARBOXY-TERMINAL PROCESSING PROTEASE CTPA"/>
    <property type="match status" value="1"/>
</dbReference>
<comment type="similarity">
    <text evidence="1">Belongs to the peptidase S41A family.</text>
</comment>
<comment type="caution">
    <text evidence="6">The sequence shown here is derived from an EMBL/GenBank/DDBJ whole genome shotgun (WGS) entry which is preliminary data.</text>
</comment>
<gene>
    <name evidence="6" type="ORF">GCM10008961_39380</name>
</gene>
<keyword evidence="4" id="KW-0720">Serine protease</keyword>
<feature type="domain" description="PDZ" evidence="5">
    <location>
        <begin position="71"/>
        <end position="142"/>
    </location>
</feature>
<dbReference type="SMART" id="SM00228">
    <property type="entry name" value="PDZ"/>
    <property type="match status" value="1"/>
</dbReference>
<dbReference type="SMART" id="SM00245">
    <property type="entry name" value="TSPc"/>
    <property type="match status" value="1"/>
</dbReference>
<keyword evidence="2" id="KW-0645">Protease</keyword>
<dbReference type="InterPro" id="IPR041489">
    <property type="entry name" value="PDZ_6"/>
</dbReference>
<reference evidence="7" key="1">
    <citation type="journal article" date="2019" name="Int. J. Syst. Evol. Microbiol.">
        <title>The Global Catalogue of Microorganisms (GCM) 10K type strain sequencing project: providing services to taxonomists for standard genome sequencing and annotation.</title>
        <authorList>
            <consortium name="The Broad Institute Genomics Platform"/>
            <consortium name="The Broad Institute Genome Sequencing Center for Infectious Disease"/>
            <person name="Wu L."/>
            <person name="Ma J."/>
        </authorList>
    </citation>
    <scope>NUCLEOTIDE SEQUENCE [LARGE SCALE GENOMIC DNA]</scope>
    <source>
        <strain evidence="7">JCM 31406</strain>
    </source>
</reference>
<dbReference type="InterPro" id="IPR036034">
    <property type="entry name" value="PDZ_sf"/>
</dbReference>
<dbReference type="InterPro" id="IPR005151">
    <property type="entry name" value="Tail-specific_protease"/>
</dbReference>
<dbReference type="EMBL" id="BMQO01000051">
    <property type="protein sequence ID" value="GGS44817.1"/>
    <property type="molecule type" value="Genomic_DNA"/>
</dbReference>
<accession>A0ABQ2SZ72</accession>
<evidence type="ECO:0000256" key="3">
    <source>
        <dbReference type="ARBA" id="ARBA00022801"/>
    </source>
</evidence>
<dbReference type="PROSITE" id="PS50106">
    <property type="entry name" value="PDZ"/>
    <property type="match status" value="1"/>
</dbReference>
<dbReference type="Gene3D" id="3.90.226.10">
    <property type="entry name" value="2-enoyl-CoA Hydratase, Chain A, domain 1"/>
    <property type="match status" value="1"/>
</dbReference>
<dbReference type="InterPro" id="IPR004447">
    <property type="entry name" value="Peptidase_S41A"/>
</dbReference>
<evidence type="ECO:0000259" key="5">
    <source>
        <dbReference type="PROSITE" id="PS50106"/>
    </source>
</evidence>
<dbReference type="InterPro" id="IPR029045">
    <property type="entry name" value="ClpP/crotonase-like_dom_sf"/>
</dbReference>
<organism evidence="6 7">
    <name type="scientific">Deinococcus knuensis</name>
    <dbReference type="NCBI Taxonomy" id="1837380"/>
    <lineage>
        <taxon>Bacteria</taxon>
        <taxon>Thermotogati</taxon>
        <taxon>Deinococcota</taxon>
        <taxon>Deinococci</taxon>
        <taxon>Deinococcales</taxon>
        <taxon>Deinococcaceae</taxon>
        <taxon>Deinococcus</taxon>
    </lineage>
</organism>
<protein>
    <submittedName>
        <fullName evidence="6">Peptidase S41</fullName>
    </submittedName>
</protein>
<evidence type="ECO:0000256" key="4">
    <source>
        <dbReference type="ARBA" id="ARBA00022825"/>
    </source>
</evidence>
<evidence type="ECO:0000256" key="2">
    <source>
        <dbReference type="ARBA" id="ARBA00022670"/>
    </source>
</evidence>
<dbReference type="Pfam" id="PF03572">
    <property type="entry name" value="Peptidase_S41"/>
    <property type="match status" value="1"/>
</dbReference>
<name>A0ABQ2SZ72_9DEIO</name>
<dbReference type="Gene3D" id="2.30.42.10">
    <property type="match status" value="1"/>
</dbReference>
<dbReference type="CDD" id="cd07560">
    <property type="entry name" value="Peptidase_S41_CPP"/>
    <property type="match status" value="1"/>
</dbReference>
<evidence type="ECO:0000256" key="1">
    <source>
        <dbReference type="ARBA" id="ARBA00009179"/>
    </source>
</evidence>